<evidence type="ECO:0000256" key="1">
    <source>
        <dbReference type="ARBA" id="ARBA00006484"/>
    </source>
</evidence>
<proteinExistence type="inferred from homology"/>
<dbReference type="PROSITE" id="PS00061">
    <property type="entry name" value="ADH_SHORT"/>
    <property type="match status" value="1"/>
</dbReference>
<dbReference type="PANTHER" id="PTHR42760">
    <property type="entry name" value="SHORT-CHAIN DEHYDROGENASES/REDUCTASES FAMILY MEMBER"/>
    <property type="match status" value="1"/>
</dbReference>
<comment type="similarity">
    <text evidence="1">Belongs to the short-chain dehydrogenases/reductases (SDR) family.</text>
</comment>
<dbReference type="SUPFAM" id="SSF51735">
    <property type="entry name" value="NAD(P)-binding Rossmann-fold domains"/>
    <property type="match status" value="1"/>
</dbReference>
<dbReference type="GO" id="GO:0016616">
    <property type="term" value="F:oxidoreductase activity, acting on the CH-OH group of donors, NAD or NADP as acceptor"/>
    <property type="evidence" value="ECO:0007669"/>
    <property type="project" value="TreeGrafter"/>
</dbReference>
<dbReference type="AlphaFoldDB" id="A0A382KLK7"/>
<dbReference type="Pfam" id="PF13561">
    <property type="entry name" value="adh_short_C2"/>
    <property type="match status" value="1"/>
</dbReference>
<feature type="non-terminal residue" evidence="2">
    <location>
        <position position="1"/>
    </location>
</feature>
<dbReference type="Gene3D" id="3.40.50.720">
    <property type="entry name" value="NAD(P)-binding Rossmann-like Domain"/>
    <property type="match status" value="1"/>
</dbReference>
<organism evidence="2">
    <name type="scientific">marine metagenome</name>
    <dbReference type="NCBI Taxonomy" id="408172"/>
    <lineage>
        <taxon>unclassified sequences</taxon>
        <taxon>metagenomes</taxon>
        <taxon>ecological metagenomes</taxon>
    </lineage>
</organism>
<evidence type="ECO:0008006" key="3">
    <source>
        <dbReference type="Google" id="ProtNLM"/>
    </source>
</evidence>
<dbReference type="InterPro" id="IPR036291">
    <property type="entry name" value="NAD(P)-bd_dom_sf"/>
</dbReference>
<name>A0A382KLK7_9ZZZZ</name>
<reference evidence="2" key="1">
    <citation type="submission" date="2018-05" db="EMBL/GenBank/DDBJ databases">
        <authorList>
            <person name="Lanie J.A."/>
            <person name="Ng W.-L."/>
            <person name="Kazmierczak K.M."/>
            <person name="Andrzejewski T.M."/>
            <person name="Davidsen T.M."/>
            <person name="Wayne K.J."/>
            <person name="Tettelin H."/>
            <person name="Glass J.I."/>
            <person name="Rusch D."/>
            <person name="Podicherti R."/>
            <person name="Tsui H.-C.T."/>
            <person name="Winkler M.E."/>
        </authorList>
    </citation>
    <scope>NUCLEOTIDE SEQUENCE</scope>
</reference>
<dbReference type="InterPro" id="IPR020904">
    <property type="entry name" value="Sc_DH/Rdtase_CS"/>
</dbReference>
<sequence length="153" mass="17005">TNINFNIWDKVFEINLKSMAYLAKLVIPKMKKNKFGSMVHISSVDALSGDDKPQDAYGSSKAAMIRLSKSLAIQFASYNIRSNIILPGPVETPMQNRWKKNPQLKKQLAKLIPLQRIGKPEDIANTILFLLSEEGNYITGTEITVDGGITAKP</sequence>
<dbReference type="CDD" id="cd05233">
    <property type="entry name" value="SDR_c"/>
    <property type="match status" value="1"/>
</dbReference>
<protein>
    <recommendedName>
        <fullName evidence="3">Short-chain dehydrogenase</fullName>
    </recommendedName>
</protein>
<accession>A0A382KLK7</accession>
<gene>
    <name evidence="2" type="ORF">METZ01_LOCUS278202</name>
</gene>
<dbReference type="EMBL" id="UINC01081468">
    <property type="protein sequence ID" value="SVC25348.1"/>
    <property type="molecule type" value="Genomic_DNA"/>
</dbReference>
<dbReference type="PRINTS" id="PR00081">
    <property type="entry name" value="GDHRDH"/>
</dbReference>
<dbReference type="InterPro" id="IPR002347">
    <property type="entry name" value="SDR_fam"/>
</dbReference>
<evidence type="ECO:0000313" key="2">
    <source>
        <dbReference type="EMBL" id="SVC25348.1"/>
    </source>
</evidence>